<dbReference type="InterPro" id="IPR013785">
    <property type="entry name" value="Aldolase_TIM"/>
</dbReference>
<dbReference type="InterPro" id="IPR004136">
    <property type="entry name" value="NMO"/>
</dbReference>
<evidence type="ECO:0000313" key="5">
    <source>
        <dbReference type="Proteomes" id="UP000013827"/>
    </source>
</evidence>
<evidence type="ECO:0000256" key="1">
    <source>
        <dbReference type="ARBA" id="ARBA00022630"/>
    </source>
</evidence>
<accession>A0A0D3IPM1</accession>
<dbReference type="GeneID" id="17259342"/>
<organism evidence="4 5">
    <name type="scientific">Emiliania huxleyi (strain CCMP1516)</name>
    <dbReference type="NCBI Taxonomy" id="280463"/>
    <lineage>
        <taxon>Eukaryota</taxon>
        <taxon>Haptista</taxon>
        <taxon>Haptophyta</taxon>
        <taxon>Prymnesiophyceae</taxon>
        <taxon>Isochrysidales</taxon>
        <taxon>Noelaerhabdaceae</taxon>
        <taxon>Emiliania</taxon>
    </lineage>
</organism>
<dbReference type="OMA" id="EKPVIQG"/>
<dbReference type="eggNOG" id="ENOG502QQW7">
    <property type="taxonomic scope" value="Eukaryota"/>
</dbReference>
<reference evidence="4" key="2">
    <citation type="submission" date="2024-10" db="UniProtKB">
        <authorList>
            <consortium name="EnsemblProtists"/>
        </authorList>
    </citation>
    <scope>IDENTIFICATION</scope>
</reference>
<proteinExistence type="predicted"/>
<dbReference type="PANTHER" id="PTHR32332">
    <property type="entry name" value="2-NITROPROPANE DIOXYGENASE"/>
    <property type="match status" value="1"/>
</dbReference>
<evidence type="ECO:0000256" key="2">
    <source>
        <dbReference type="ARBA" id="ARBA00022643"/>
    </source>
</evidence>
<dbReference type="Pfam" id="PF03060">
    <property type="entry name" value="NMO"/>
    <property type="match status" value="2"/>
</dbReference>
<keyword evidence="3" id="KW-0560">Oxidoreductase</keyword>
<dbReference type="Gene3D" id="3.20.20.70">
    <property type="entry name" value="Aldolase class I"/>
    <property type="match status" value="1"/>
</dbReference>
<dbReference type="RefSeq" id="XP_005765635.1">
    <property type="nucleotide sequence ID" value="XM_005765578.1"/>
</dbReference>
<keyword evidence="1" id="KW-0285">Flavoprotein</keyword>
<evidence type="ECO:0000256" key="3">
    <source>
        <dbReference type="ARBA" id="ARBA00023002"/>
    </source>
</evidence>
<dbReference type="Proteomes" id="UP000013827">
    <property type="component" value="Unassembled WGS sequence"/>
</dbReference>
<keyword evidence="2" id="KW-0288">FMN</keyword>
<sequence length="332" mass="35437">MPLTTKLTQRLGIQHPIIQGGMHYVGYAPLAAAVSNAGAIGVITALTQPNAEALRSEIQKTRSLLRSPDTPIGVNLTVLPQLNSPDYPAIVQVLLDEKVPMVETAGSPKCAELWELLKAGNPDVCIIHKCTTIRHALKAQAMGCDMISLDGFDCAGHPGETDVGNFLLQPIAARKLSVPYVTSGGVGDGKQLAACLAMGAEGVNLGTRFMATAEAPIHDNIKKALVAGDENSTQLVMRSLKNTERVYKNAASDEVLRIEAEHPGQIDKIYHIVKGENYRASFQETGDAQSSVWSCGPVMGLIESVPTCDELVRGMVSEAEAVIQGRLAEMCR</sequence>
<keyword evidence="5" id="KW-1185">Reference proteome</keyword>
<dbReference type="GO" id="GO:0018580">
    <property type="term" value="F:nitronate monooxygenase activity"/>
    <property type="evidence" value="ECO:0007669"/>
    <property type="project" value="InterPro"/>
</dbReference>
<evidence type="ECO:0000313" key="4">
    <source>
        <dbReference type="EnsemblProtists" id="EOD13206"/>
    </source>
</evidence>
<dbReference type="SUPFAM" id="SSF51412">
    <property type="entry name" value="Inosine monophosphate dehydrogenase (IMPDH)"/>
    <property type="match status" value="1"/>
</dbReference>
<dbReference type="EnsemblProtists" id="EOD13206">
    <property type="protein sequence ID" value="EOD13206"/>
    <property type="gene ID" value="EMIHUDRAFT_452061"/>
</dbReference>
<dbReference type="PaxDb" id="2903-EOD13206"/>
<protein>
    <recommendedName>
        <fullName evidence="6">Nitronate monooxygenase domain-containing protein</fullName>
    </recommendedName>
</protein>
<dbReference type="STRING" id="2903.R1DQX9"/>
<dbReference type="HOGENOM" id="CLU_038732_1_0_1"/>
<dbReference type="KEGG" id="ehx:EMIHUDRAFT_452061"/>
<dbReference type="PANTHER" id="PTHR32332:SF20">
    <property type="entry name" value="2-NITROPROPANE DIOXYGENASE-LIKE PROTEIN"/>
    <property type="match status" value="1"/>
</dbReference>
<evidence type="ECO:0008006" key="6">
    <source>
        <dbReference type="Google" id="ProtNLM"/>
    </source>
</evidence>
<name>A0A0D3IPM1_EMIH1</name>
<dbReference type="CDD" id="cd04730">
    <property type="entry name" value="NPD_like"/>
    <property type="match status" value="1"/>
</dbReference>
<dbReference type="AlphaFoldDB" id="A0A0D3IPM1"/>
<reference evidence="5" key="1">
    <citation type="journal article" date="2013" name="Nature">
        <title>Pan genome of the phytoplankton Emiliania underpins its global distribution.</title>
        <authorList>
            <person name="Read B.A."/>
            <person name="Kegel J."/>
            <person name="Klute M.J."/>
            <person name="Kuo A."/>
            <person name="Lefebvre S.C."/>
            <person name="Maumus F."/>
            <person name="Mayer C."/>
            <person name="Miller J."/>
            <person name="Monier A."/>
            <person name="Salamov A."/>
            <person name="Young J."/>
            <person name="Aguilar M."/>
            <person name="Claverie J.M."/>
            <person name="Frickenhaus S."/>
            <person name="Gonzalez K."/>
            <person name="Herman E.K."/>
            <person name="Lin Y.C."/>
            <person name="Napier J."/>
            <person name="Ogata H."/>
            <person name="Sarno A.F."/>
            <person name="Shmutz J."/>
            <person name="Schroeder D."/>
            <person name="de Vargas C."/>
            <person name="Verret F."/>
            <person name="von Dassow P."/>
            <person name="Valentin K."/>
            <person name="Van de Peer Y."/>
            <person name="Wheeler G."/>
            <person name="Dacks J.B."/>
            <person name="Delwiche C.F."/>
            <person name="Dyhrman S.T."/>
            <person name="Glockner G."/>
            <person name="John U."/>
            <person name="Richards T."/>
            <person name="Worden A.Z."/>
            <person name="Zhang X."/>
            <person name="Grigoriev I.V."/>
            <person name="Allen A.E."/>
            <person name="Bidle K."/>
            <person name="Borodovsky M."/>
            <person name="Bowler C."/>
            <person name="Brownlee C."/>
            <person name="Cock J.M."/>
            <person name="Elias M."/>
            <person name="Gladyshev V.N."/>
            <person name="Groth M."/>
            <person name="Guda C."/>
            <person name="Hadaegh A."/>
            <person name="Iglesias-Rodriguez M.D."/>
            <person name="Jenkins J."/>
            <person name="Jones B.M."/>
            <person name="Lawson T."/>
            <person name="Leese F."/>
            <person name="Lindquist E."/>
            <person name="Lobanov A."/>
            <person name="Lomsadze A."/>
            <person name="Malik S.B."/>
            <person name="Marsh M.E."/>
            <person name="Mackinder L."/>
            <person name="Mock T."/>
            <person name="Mueller-Roeber B."/>
            <person name="Pagarete A."/>
            <person name="Parker M."/>
            <person name="Probert I."/>
            <person name="Quesneville H."/>
            <person name="Raines C."/>
            <person name="Rensing S.A."/>
            <person name="Riano-Pachon D.M."/>
            <person name="Richier S."/>
            <person name="Rokitta S."/>
            <person name="Shiraiwa Y."/>
            <person name="Soanes D.M."/>
            <person name="van der Giezen M."/>
            <person name="Wahlund T.M."/>
            <person name="Williams B."/>
            <person name="Wilson W."/>
            <person name="Wolfe G."/>
            <person name="Wurch L.L."/>
        </authorList>
    </citation>
    <scope>NUCLEOTIDE SEQUENCE</scope>
</reference>